<evidence type="ECO:0008006" key="5">
    <source>
        <dbReference type="Google" id="ProtNLM"/>
    </source>
</evidence>
<sequence length="275" mass="29857">MKKMGLIFTLLGLFIIVGCSNSSSEQLNNKVDSKSVESVFYQDLSKQDKKNVKFTFRENEDQTADEIADPVYVVSMTVKNNSNKTVKFNQSKFILIASGSTKFTSSKNGTLILKSGEQKSVDQLFENVGEQALVGGDNIFAYLNDSNKIGTAKFTIKRSKNTSSKGVSSDNSTDQSNGSSSTASSSKSNHIITSPDMALSLYTHAMAVDPEALADSEVQEVSNGYQITDPYGSQLVISYSGDEIDSDGEVTPFSQLVGSTHRSSGWVYNGQNYNQ</sequence>
<keyword evidence="2" id="KW-0732">Signal</keyword>
<evidence type="ECO:0000313" key="4">
    <source>
        <dbReference type="Proteomes" id="UP000380386"/>
    </source>
</evidence>
<dbReference type="AlphaFoldDB" id="A0A5P0ZI10"/>
<feature type="region of interest" description="Disordered" evidence="1">
    <location>
        <begin position="160"/>
        <end position="189"/>
    </location>
</feature>
<comment type="caution">
    <text evidence="3">The sequence shown here is derived from an EMBL/GenBank/DDBJ whole genome shotgun (WGS) entry which is preliminary data.</text>
</comment>
<accession>A0A5P0ZI10</accession>
<feature type="chain" id="PRO_5024282621" description="DUF4352 domain-containing protein" evidence="2">
    <location>
        <begin position="25"/>
        <end position="275"/>
    </location>
</feature>
<dbReference type="EMBL" id="VDFM01000006">
    <property type="protein sequence ID" value="MQS52638.1"/>
    <property type="molecule type" value="Genomic_DNA"/>
</dbReference>
<dbReference type="RefSeq" id="WP_153383130.1">
    <property type="nucleotide sequence ID" value="NZ_VDFM01000006.1"/>
</dbReference>
<evidence type="ECO:0000256" key="1">
    <source>
        <dbReference type="SAM" id="MobiDB-lite"/>
    </source>
</evidence>
<evidence type="ECO:0000313" key="3">
    <source>
        <dbReference type="EMBL" id="MQS52638.1"/>
    </source>
</evidence>
<name>A0A5P0ZI10_9LACO</name>
<feature type="compositionally biased region" description="Low complexity" evidence="1">
    <location>
        <begin position="168"/>
        <end position="188"/>
    </location>
</feature>
<gene>
    <name evidence="3" type="ORF">FHL02_06350</name>
</gene>
<protein>
    <recommendedName>
        <fullName evidence="5">DUF4352 domain-containing protein</fullName>
    </recommendedName>
</protein>
<organism evidence="3 4">
    <name type="scientific">Companilactobacillus mishanensis</name>
    <dbReference type="NCBI Taxonomy" id="2486008"/>
    <lineage>
        <taxon>Bacteria</taxon>
        <taxon>Bacillati</taxon>
        <taxon>Bacillota</taxon>
        <taxon>Bacilli</taxon>
        <taxon>Lactobacillales</taxon>
        <taxon>Lactobacillaceae</taxon>
        <taxon>Companilactobacillus</taxon>
    </lineage>
</organism>
<reference evidence="3 4" key="1">
    <citation type="journal article" date="2019" name="Syst. Appl. Microbiol.">
        <title>Polyphasic characterization of two novel Lactobacillus spp. isolated from blown salami packages: Description of Lactobacillus halodurans sp. nov. and Lactobacillus salsicarnum sp. nov.</title>
        <authorList>
            <person name="Schuster J.A."/>
            <person name="Klingl A."/>
            <person name="Vogel R.F."/>
            <person name="Ehrmann M.A."/>
        </authorList>
    </citation>
    <scope>NUCLEOTIDE SEQUENCE [LARGE SCALE GENOMIC DNA]</scope>
    <source>
        <strain evidence="3 4">TMW 1.2118</strain>
    </source>
</reference>
<feature type="signal peptide" evidence="2">
    <location>
        <begin position="1"/>
        <end position="24"/>
    </location>
</feature>
<dbReference type="PROSITE" id="PS51257">
    <property type="entry name" value="PROKAR_LIPOPROTEIN"/>
    <property type="match status" value="1"/>
</dbReference>
<dbReference type="OrthoDB" id="2289337at2"/>
<dbReference type="Proteomes" id="UP000380386">
    <property type="component" value="Unassembled WGS sequence"/>
</dbReference>
<proteinExistence type="predicted"/>
<evidence type="ECO:0000256" key="2">
    <source>
        <dbReference type="SAM" id="SignalP"/>
    </source>
</evidence>